<organism evidence="1 2">
    <name type="scientific">Iris pallida</name>
    <name type="common">Sweet iris</name>
    <dbReference type="NCBI Taxonomy" id="29817"/>
    <lineage>
        <taxon>Eukaryota</taxon>
        <taxon>Viridiplantae</taxon>
        <taxon>Streptophyta</taxon>
        <taxon>Embryophyta</taxon>
        <taxon>Tracheophyta</taxon>
        <taxon>Spermatophyta</taxon>
        <taxon>Magnoliopsida</taxon>
        <taxon>Liliopsida</taxon>
        <taxon>Asparagales</taxon>
        <taxon>Iridaceae</taxon>
        <taxon>Iridoideae</taxon>
        <taxon>Irideae</taxon>
        <taxon>Iris</taxon>
    </lineage>
</organism>
<comment type="caution">
    <text evidence="1">The sequence shown here is derived from an EMBL/GenBank/DDBJ whole genome shotgun (WGS) entry which is preliminary data.</text>
</comment>
<sequence>MPTLISLKSKPPLKTLSLVPTATVLWKWCPTSSFHRRTCYSKIIAMIDPCTIQDISEQSK</sequence>
<dbReference type="Proteomes" id="UP001140949">
    <property type="component" value="Unassembled WGS sequence"/>
</dbReference>
<reference evidence="1" key="2">
    <citation type="submission" date="2023-04" db="EMBL/GenBank/DDBJ databases">
        <authorList>
            <person name="Bruccoleri R.E."/>
            <person name="Oakeley E.J."/>
            <person name="Faust A.-M."/>
            <person name="Dessus-Babus S."/>
            <person name="Altorfer M."/>
            <person name="Burckhardt D."/>
            <person name="Oertli M."/>
            <person name="Naumann U."/>
            <person name="Petersen F."/>
            <person name="Wong J."/>
        </authorList>
    </citation>
    <scope>NUCLEOTIDE SEQUENCE</scope>
    <source>
        <strain evidence="1">GSM-AAB239-AS_SAM_17_03QT</strain>
        <tissue evidence="1">Leaf</tissue>
    </source>
</reference>
<keyword evidence="2" id="KW-1185">Reference proteome</keyword>
<protein>
    <submittedName>
        <fullName evidence="1">Uncharacterized protein</fullName>
    </submittedName>
</protein>
<evidence type="ECO:0000313" key="1">
    <source>
        <dbReference type="EMBL" id="KAJ6837364.1"/>
    </source>
</evidence>
<proteinExistence type="predicted"/>
<dbReference type="EMBL" id="JANAVB010011398">
    <property type="protein sequence ID" value="KAJ6837364.1"/>
    <property type="molecule type" value="Genomic_DNA"/>
</dbReference>
<evidence type="ECO:0000313" key="2">
    <source>
        <dbReference type="Proteomes" id="UP001140949"/>
    </source>
</evidence>
<gene>
    <name evidence="1" type="ORF">M6B38_120370</name>
</gene>
<name>A0AAX6H9G3_IRIPA</name>
<reference evidence="1" key="1">
    <citation type="journal article" date="2023" name="GigaByte">
        <title>Genome assembly of the bearded iris, Iris pallida Lam.</title>
        <authorList>
            <person name="Bruccoleri R.E."/>
            <person name="Oakeley E.J."/>
            <person name="Faust A.M.E."/>
            <person name="Altorfer M."/>
            <person name="Dessus-Babus S."/>
            <person name="Burckhardt D."/>
            <person name="Oertli M."/>
            <person name="Naumann U."/>
            <person name="Petersen F."/>
            <person name="Wong J."/>
        </authorList>
    </citation>
    <scope>NUCLEOTIDE SEQUENCE</scope>
    <source>
        <strain evidence="1">GSM-AAB239-AS_SAM_17_03QT</strain>
    </source>
</reference>
<dbReference type="AlphaFoldDB" id="A0AAX6H9G3"/>
<accession>A0AAX6H9G3</accession>